<sequence length="248" mass="25018">MLSTLGAFAIVATYLFAVLTAGGGANYTGYLEDTAQAQAALSMPLMVGYTAGVVLLLVANLSRLPLSLIALIPFAAAFNIILGQIIGFSGVPLYLDSVATVLIGLLAGPAAGVLTGIITNLAWGLSINPTAIPFTAGAATIGLLAGLAGRYGLHKRLWALLVAGLLTGVIAGLLGAPIAAFVFGGGQGVGTGSIVATLQAAGQSLLGATTLQSLLSDPLDKTIAFLLAWVLLRGLPARVLQQFQRTHA</sequence>
<gene>
    <name evidence="2" type="ORF">GCM10023352_20740</name>
</gene>
<dbReference type="RefSeq" id="WP_251380563.1">
    <property type="nucleotide sequence ID" value="NZ_BAABKP010000007.1"/>
</dbReference>
<dbReference type="Gene3D" id="1.10.1760.20">
    <property type="match status" value="1"/>
</dbReference>
<organism evidence="2 3">
    <name type="scientific">Rothia endophytica</name>
    <dbReference type="NCBI Taxonomy" id="1324766"/>
    <lineage>
        <taxon>Bacteria</taxon>
        <taxon>Bacillati</taxon>
        <taxon>Actinomycetota</taxon>
        <taxon>Actinomycetes</taxon>
        <taxon>Micrococcales</taxon>
        <taxon>Micrococcaceae</taxon>
        <taxon>Rothia</taxon>
    </lineage>
</organism>
<feature type="transmembrane region" description="Helical" evidence="1">
    <location>
        <begin position="6"/>
        <end position="27"/>
    </location>
</feature>
<feature type="transmembrane region" description="Helical" evidence="1">
    <location>
        <begin position="39"/>
        <end position="58"/>
    </location>
</feature>
<name>A0ABP9BV43_9MICC</name>
<keyword evidence="1" id="KW-0812">Transmembrane</keyword>
<evidence type="ECO:0000313" key="3">
    <source>
        <dbReference type="Proteomes" id="UP001500187"/>
    </source>
</evidence>
<keyword evidence="1" id="KW-0472">Membrane</keyword>
<dbReference type="Proteomes" id="UP001500187">
    <property type="component" value="Unassembled WGS sequence"/>
</dbReference>
<evidence type="ECO:0000313" key="2">
    <source>
        <dbReference type="EMBL" id="GAA4800542.1"/>
    </source>
</evidence>
<comment type="caution">
    <text evidence="2">The sequence shown here is derived from an EMBL/GenBank/DDBJ whole genome shotgun (WGS) entry which is preliminary data.</text>
</comment>
<evidence type="ECO:0000256" key="1">
    <source>
        <dbReference type="SAM" id="Phobius"/>
    </source>
</evidence>
<dbReference type="EMBL" id="BAABKP010000007">
    <property type="protein sequence ID" value="GAA4800542.1"/>
    <property type="molecule type" value="Genomic_DNA"/>
</dbReference>
<feature type="transmembrane region" description="Helical" evidence="1">
    <location>
        <begin position="158"/>
        <end position="183"/>
    </location>
</feature>
<reference evidence="3" key="1">
    <citation type="journal article" date="2019" name="Int. J. Syst. Evol. Microbiol.">
        <title>The Global Catalogue of Microorganisms (GCM) 10K type strain sequencing project: providing services to taxonomists for standard genome sequencing and annotation.</title>
        <authorList>
            <consortium name="The Broad Institute Genomics Platform"/>
            <consortium name="The Broad Institute Genome Sequencing Center for Infectious Disease"/>
            <person name="Wu L."/>
            <person name="Ma J."/>
        </authorList>
    </citation>
    <scope>NUCLEOTIDE SEQUENCE [LARGE SCALE GENOMIC DNA]</scope>
    <source>
        <strain evidence="3">JCM 18541</strain>
    </source>
</reference>
<proteinExistence type="predicted"/>
<feature type="transmembrane region" description="Helical" evidence="1">
    <location>
        <begin position="64"/>
        <end position="86"/>
    </location>
</feature>
<evidence type="ECO:0008006" key="4">
    <source>
        <dbReference type="Google" id="ProtNLM"/>
    </source>
</evidence>
<keyword evidence="3" id="KW-1185">Reference proteome</keyword>
<accession>A0ABP9BV43</accession>
<keyword evidence="1" id="KW-1133">Transmembrane helix</keyword>
<feature type="transmembrane region" description="Helical" evidence="1">
    <location>
        <begin position="131"/>
        <end position="151"/>
    </location>
</feature>
<feature type="transmembrane region" description="Helical" evidence="1">
    <location>
        <begin position="98"/>
        <end position="125"/>
    </location>
</feature>
<protein>
    <recommendedName>
        <fullName evidence="4">Glycosyl transferase family 9</fullName>
    </recommendedName>
</protein>